<accession>A0A9Q1FBR8</accession>
<keyword evidence="2" id="KW-1185">Reference proteome</keyword>
<gene>
    <name evidence="1" type="ORF">SKAU_G00181890</name>
</gene>
<protein>
    <submittedName>
        <fullName evidence="1">Uncharacterized protein</fullName>
    </submittedName>
</protein>
<name>A0A9Q1FBR8_SYNKA</name>
<evidence type="ECO:0000313" key="2">
    <source>
        <dbReference type="Proteomes" id="UP001152622"/>
    </source>
</evidence>
<dbReference type="Proteomes" id="UP001152622">
    <property type="component" value="Chromosome 6"/>
</dbReference>
<organism evidence="1 2">
    <name type="scientific">Synaphobranchus kaupii</name>
    <name type="common">Kaup's arrowtooth eel</name>
    <dbReference type="NCBI Taxonomy" id="118154"/>
    <lineage>
        <taxon>Eukaryota</taxon>
        <taxon>Metazoa</taxon>
        <taxon>Chordata</taxon>
        <taxon>Craniata</taxon>
        <taxon>Vertebrata</taxon>
        <taxon>Euteleostomi</taxon>
        <taxon>Actinopterygii</taxon>
        <taxon>Neopterygii</taxon>
        <taxon>Teleostei</taxon>
        <taxon>Anguilliformes</taxon>
        <taxon>Synaphobranchidae</taxon>
        <taxon>Synaphobranchus</taxon>
    </lineage>
</organism>
<proteinExistence type="predicted"/>
<dbReference type="AlphaFoldDB" id="A0A9Q1FBR8"/>
<sequence>MNPPEGVEQLAKTGSLLSVSPATRTSTCHLRLAPTGFCNGTSKCWLVPGAPRLPTSPLREQSGVPGKGGLPLRQGDSSCRVTAIVKLN</sequence>
<reference evidence="1" key="1">
    <citation type="journal article" date="2023" name="Science">
        <title>Genome structures resolve the early diversification of teleost fishes.</title>
        <authorList>
            <person name="Parey E."/>
            <person name="Louis A."/>
            <person name="Montfort J."/>
            <person name="Bouchez O."/>
            <person name="Roques C."/>
            <person name="Iampietro C."/>
            <person name="Lluch J."/>
            <person name="Castinel A."/>
            <person name="Donnadieu C."/>
            <person name="Desvignes T."/>
            <person name="Floi Bucao C."/>
            <person name="Jouanno E."/>
            <person name="Wen M."/>
            <person name="Mejri S."/>
            <person name="Dirks R."/>
            <person name="Jansen H."/>
            <person name="Henkel C."/>
            <person name="Chen W.J."/>
            <person name="Zahm M."/>
            <person name="Cabau C."/>
            <person name="Klopp C."/>
            <person name="Thompson A.W."/>
            <person name="Robinson-Rechavi M."/>
            <person name="Braasch I."/>
            <person name="Lecointre G."/>
            <person name="Bobe J."/>
            <person name="Postlethwait J.H."/>
            <person name="Berthelot C."/>
            <person name="Roest Crollius H."/>
            <person name="Guiguen Y."/>
        </authorList>
    </citation>
    <scope>NUCLEOTIDE SEQUENCE</scope>
    <source>
        <strain evidence="1">WJC10195</strain>
    </source>
</reference>
<dbReference type="EMBL" id="JAINUF010000006">
    <property type="protein sequence ID" value="KAJ8355395.1"/>
    <property type="molecule type" value="Genomic_DNA"/>
</dbReference>
<comment type="caution">
    <text evidence="1">The sequence shown here is derived from an EMBL/GenBank/DDBJ whole genome shotgun (WGS) entry which is preliminary data.</text>
</comment>
<evidence type="ECO:0000313" key="1">
    <source>
        <dbReference type="EMBL" id="KAJ8355395.1"/>
    </source>
</evidence>